<sequence>MRTYIFFEQDQVKMVFIRTSMGYNDAAGNKKSRSHIIY</sequence>
<accession>A0A2U0U083</accession>
<organism evidence="1 2">
    <name type="scientific">Hallella colorans</name>
    <dbReference type="NCBI Taxonomy" id="1703337"/>
    <lineage>
        <taxon>Bacteria</taxon>
        <taxon>Pseudomonadati</taxon>
        <taxon>Bacteroidota</taxon>
        <taxon>Bacteroidia</taxon>
        <taxon>Bacteroidales</taxon>
        <taxon>Prevotellaceae</taxon>
        <taxon>Hallella</taxon>
    </lineage>
</organism>
<comment type="caution">
    <text evidence="1">The sequence shown here is derived from an EMBL/GenBank/DDBJ whole genome shotgun (WGS) entry which is preliminary data.</text>
</comment>
<evidence type="ECO:0000313" key="1">
    <source>
        <dbReference type="EMBL" id="PVX49320.1"/>
    </source>
</evidence>
<dbReference type="EMBL" id="QENY01000020">
    <property type="protein sequence ID" value="PVX49320.1"/>
    <property type="molecule type" value="Genomic_DNA"/>
</dbReference>
<dbReference type="AlphaFoldDB" id="A0A2U0U083"/>
<name>A0A2U0U083_9BACT</name>
<reference evidence="1 2" key="1">
    <citation type="submission" date="2018-05" db="EMBL/GenBank/DDBJ databases">
        <title>Genomic Encyclopedia of Type Strains, Phase IV (KMG-IV): sequencing the most valuable type-strain genomes for metagenomic binning, comparative biology and taxonomic classification.</title>
        <authorList>
            <person name="Goeker M."/>
        </authorList>
    </citation>
    <scope>NUCLEOTIDE SEQUENCE [LARGE SCALE GENOMIC DNA]</scope>
    <source>
        <strain evidence="1 2">DSM 100333</strain>
    </source>
</reference>
<protein>
    <submittedName>
        <fullName evidence="1">Uncharacterized protein</fullName>
    </submittedName>
</protein>
<proteinExistence type="predicted"/>
<dbReference type="Proteomes" id="UP000245870">
    <property type="component" value="Unassembled WGS sequence"/>
</dbReference>
<gene>
    <name evidence="1" type="ORF">C7379_12014</name>
</gene>
<keyword evidence="2" id="KW-1185">Reference proteome</keyword>
<evidence type="ECO:0000313" key="2">
    <source>
        <dbReference type="Proteomes" id="UP000245870"/>
    </source>
</evidence>